<keyword evidence="3" id="KW-1185">Reference proteome</keyword>
<feature type="chain" id="PRO_5017269844" evidence="1">
    <location>
        <begin position="31"/>
        <end position="99"/>
    </location>
</feature>
<sequence>MLTMAARCTLLPLFPLLLLLLLLLLPVALALEFMDDGAFANDEVHPVGDEGEYSAEAPALTTGYTRDTIAHFNPRKSDTGFRQLWERVPQQKVDVIKRR</sequence>
<proteinExistence type="predicted"/>
<dbReference type="OMA" id="IANFNPR"/>
<organism evidence="2 3">
    <name type="scientific">Drosophila guanche</name>
    <name type="common">Fruit fly</name>
    <dbReference type="NCBI Taxonomy" id="7266"/>
    <lineage>
        <taxon>Eukaryota</taxon>
        <taxon>Metazoa</taxon>
        <taxon>Ecdysozoa</taxon>
        <taxon>Arthropoda</taxon>
        <taxon>Hexapoda</taxon>
        <taxon>Insecta</taxon>
        <taxon>Pterygota</taxon>
        <taxon>Neoptera</taxon>
        <taxon>Endopterygota</taxon>
        <taxon>Diptera</taxon>
        <taxon>Brachycera</taxon>
        <taxon>Muscomorpha</taxon>
        <taxon>Ephydroidea</taxon>
        <taxon>Drosophilidae</taxon>
        <taxon>Drosophila</taxon>
        <taxon>Sophophora</taxon>
    </lineage>
</organism>
<dbReference type="OrthoDB" id="7827364at2759"/>
<keyword evidence="1" id="KW-0732">Signal</keyword>
<evidence type="ECO:0000313" key="3">
    <source>
        <dbReference type="Proteomes" id="UP000268350"/>
    </source>
</evidence>
<feature type="signal peptide" evidence="1">
    <location>
        <begin position="1"/>
        <end position="30"/>
    </location>
</feature>
<evidence type="ECO:0000256" key="1">
    <source>
        <dbReference type="SAM" id="SignalP"/>
    </source>
</evidence>
<name>A0A3B0JX85_DROGU</name>
<evidence type="ECO:0000313" key="2">
    <source>
        <dbReference type="EMBL" id="SPP78369.1"/>
    </source>
</evidence>
<dbReference type="AlphaFoldDB" id="A0A3B0JX85"/>
<reference evidence="3" key="1">
    <citation type="submission" date="2018-01" db="EMBL/GenBank/DDBJ databases">
        <authorList>
            <person name="Alioto T."/>
            <person name="Alioto T."/>
        </authorList>
    </citation>
    <scope>NUCLEOTIDE SEQUENCE [LARGE SCALE GENOMIC DNA]</scope>
</reference>
<accession>A0A3B0JX85</accession>
<protein>
    <submittedName>
        <fullName evidence="2">Uncharacterized protein</fullName>
    </submittedName>
</protein>
<dbReference type="EMBL" id="OUUW01000003">
    <property type="protein sequence ID" value="SPP78369.1"/>
    <property type="molecule type" value="Genomic_DNA"/>
</dbReference>
<dbReference type="Proteomes" id="UP000268350">
    <property type="component" value="Unassembled WGS sequence"/>
</dbReference>
<gene>
    <name evidence="2" type="ORF">DGUA_6G011003</name>
</gene>